<protein>
    <submittedName>
        <fullName evidence="1">Uncharacterized protein</fullName>
    </submittedName>
</protein>
<proteinExistence type="predicted"/>
<evidence type="ECO:0000313" key="2">
    <source>
        <dbReference type="Proteomes" id="UP001062846"/>
    </source>
</evidence>
<keyword evidence="2" id="KW-1185">Reference proteome</keyword>
<dbReference type="Proteomes" id="UP001062846">
    <property type="component" value="Chromosome 10"/>
</dbReference>
<evidence type="ECO:0000313" key="1">
    <source>
        <dbReference type="EMBL" id="KAI8533932.1"/>
    </source>
</evidence>
<reference evidence="1" key="1">
    <citation type="submission" date="2022-02" db="EMBL/GenBank/DDBJ databases">
        <title>Plant Genome Project.</title>
        <authorList>
            <person name="Zhang R.-G."/>
        </authorList>
    </citation>
    <scope>NUCLEOTIDE SEQUENCE</scope>
    <source>
        <strain evidence="1">AT1</strain>
    </source>
</reference>
<comment type="caution">
    <text evidence="1">The sequence shown here is derived from an EMBL/GenBank/DDBJ whole genome shotgun (WGS) entry which is preliminary data.</text>
</comment>
<accession>A0ACC0LZC1</accession>
<organism evidence="1 2">
    <name type="scientific">Rhododendron molle</name>
    <name type="common">Chinese azalea</name>
    <name type="synonym">Azalea mollis</name>
    <dbReference type="NCBI Taxonomy" id="49168"/>
    <lineage>
        <taxon>Eukaryota</taxon>
        <taxon>Viridiplantae</taxon>
        <taxon>Streptophyta</taxon>
        <taxon>Embryophyta</taxon>
        <taxon>Tracheophyta</taxon>
        <taxon>Spermatophyta</taxon>
        <taxon>Magnoliopsida</taxon>
        <taxon>eudicotyledons</taxon>
        <taxon>Gunneridae</taxon>
        <taxon>Pentapetalae</taxon>
        <taxon>asterids</taxon>
        <taxon>Ericales</taxon>
        <taxon>Ericaceae</taxon>
        <taxon>Ericoideae</taxon>
        <taxon>Rhodoreae</taxon>
        <taxon>Rhododendron</taxon>
    </lineage>
</organism>
<gene>
    <name evidence="1" type="ORF">RHMOL_Rhmol10G0049200</name>
</gene>
<name>A0ACC0LZC1_RHOML</name>
<sequence>MKASSVELPISIQWSWVLGHILCTKNWLFLSESSGFLSPPTLFPCSVSSGPTCSGIKLALSYFMSFLSINITYRLKKIVALFKGNDSDSKGNSNRVGIYSTENRGKDFDFVEPKPELQPEKHKEAEPKQVSIDFNDGFTEKKTPEFSFTFKFPTYEEFNRSRGEIGGSIGFETEVVSSNPKELTNDSNVGSFGDRDGANDGKFSQINCEAESFCEEIPEESADGEAKAIGEELPVESTSDFFPDDVLEKIEAMTFTKEEEKPVDAGKILASDDVQAHSEKDSSGMDSDSESFSSGPLRSVMKRLMDSYSDGFLSDGDFGGEMSDFDETGFDDSKKDPEGVEFDEDDTVSMEEQEGDFQDEGNLNSDFLAEKDFPGKMDESTDKVDPGKVSSKETQDWDSEDSNKMETLWEHQDLIEQLKNELKKVKATGLPTILEESEESPRMMEDLKPWKIDEKFQRAERLDDLHKLYRSYRERMRKFDILNFQKMYAIGFLQLKDPLKSISTSQKSAVQSVFPEKSFLSKRKKTGSDPTAKFMEELQSELEVVYVGQMCLSWEILHWQYGKALELWESDHRGIRLYNEVAGEYQQFQVLMQRFVEDEPFQGHRVQYYVKSRCVLRNLLQVPVIREDTRDRKKAMKRGDYAITSDVLVEIIEESIRIFWRFVRADKDCSSTNAKCRKGPPHVELENPEDSKLLMEVRANLQKVSSCQPILSFRLSSTARLIEHKSPMYSSSELMQKEKKLRELLRCGSCILKRFQKSNVDGSDHVLYFFSQVDMNLVARVLNMNRLTTDQLVWCRNKLTKISFENRKIRVEPSFLLFPC</sequence>
<dbReference type="EMBL" id="CM046397">
    <property type="protein sequence ID" value="KAI8533932.1"/>
    <property type="molecule type" value="Genomic_DNA"/>
</dbReference>